<dbReference type="EnsemblPlants" id="Pp3c7_17110V3.1">
    <property type="protein sequence ID" value="Pp3c7_17110V3.1"/>
    <property type="gene ID" value="Pp3c7_17110"/>
</dbReference>
<keyword evidence="1" id="KW-0472">Membrane</keyword>
<protein>
    <submittedName>
        <fullName evidence="2 3">Uncharacterized protein</fullName>
    </submittedName>
</protein>
<keyword evidence="1" id="KW-1133">Transmembrane helix</keyword>
<dbReference type="EnsemblPlants" id="Pp3c7_17110V3.2">
    <property type="protein sequence ID" value="Pp3c7_17110V3.2"/>
    <property type="gene ID" value="Pp3c7_17110"/>
</dbReference>
<reference evidence="2 4" key="1">
    <citation type="journal article" date="2008" name="Science">
        <title>The Physcomitrella genome reveals evolutionary insights into the conquest of land by plants.</title>
        <authorList>
            <person name="Rensing S."/>
            <person name="Lang D."/>
            <person name="Zimmer A."/>
            <person name="Terry A."/>
            <person name="Salamov A."/>
            <person name="Shapiro H."/>
            <person name="Nishiyama T."/>
            <person name="Perroud P.-F."/>
            <person name="Lindquist E."/>
            <person name="Kamisugi Y."/>
            <person name="Tanahashi T."/>
            <person name="Sakakibara K."/>
            <person name="Fujita T."/>
            <person name="Oishi K."/>
            <person name="Shin-I T."/>
            <person name="Kuroki Y."/>
            <person name="Toyoda A."/>
            <person name="Suzuki Y."/>
            <person name="Hashimoto A."/>
            <person name="Yamaguchi K."/>
            <person name="Sugano A."/>
            <person name="Kohara Y."/>
            <person name="Fujiyama A."/>
            <person name="Anterola A."/>
            <person name="Aoki S."/>
            <person name="Ashton N."/>
            <person name="Barbazuk W.B."/>
            <person name="Barker E."/>
            <person name="Bennetzen J."/>
            <person name="Bezanilla M."/>
            <person name="Blankenship R."/>
            <person name="Cho S.H."/>
            <person name="Dutcher S."/>
            <person name="Estelle M."/>
            <person name="Fawcett J.A."/>
            <person name="Gundlach H."/>
            <person name="Hanada K."/>
            <person name="Heyl A."/>
            <person name="Hicks K.A."/>
            <person name="Hugh J."/>
            <person name="Lohr M."/>
            <person name="Mayer K."/>
            <person name="Melkozernov A."/>
            <person name="Murata T."/>
            <person name="Nelson D."/>
            <person name="Pils B."/>
            <person name="Prigge M."/>
            <person name="Reiss B."/>
            <person name="Renner T."/>
            <person name="Rombauts S."/>
            <person name="Rushton P."/>
            <person name="Sanderfoot A."/>
            <person name="Schween G."/>
            <person name="Shiu S.-H."/>
            <person name="Stueber K."/>
            <person name="Theodoulou F.L."/>
            <person name="Tu H."/>
            <person name="Van de Peer Y."/>
            <person name="Verrier P.J."/>
            <person name="Waters E."/>
            <person name="Wood A."/>
            <person name="Yang L."/>
            <person name="Cove D."/>
            <person name="Cuming A."/>
            <person name="Hasebe M."/>
            <person name="Lucas S."/>
            <person name="Mishler D.B."/>
            <person name="Reski R."/>
            <person name="Grigoriev I."/>
            <person name="Quatrano R.S."/>
            <person name="Boore J.L."/>
        </authorList>
    </citation>
    <scope>NUCLEOTIDE SEQUENCE [LARGE SCALE GENOMIC DNA]</scope>
    <source>
        <strain evidence="3 4">cv. Gransden 2004</strain>
    </source>
</reference>
<dbReference type="EnsemblPlants" id="Pp3c7_17110V3.3">
    <property type="protein sequence ID" value="Pp3c7_17110V3.3"/>
    <property type="gene ID" value="Pp3c7_17110"/>
</dbReference>
<evidence type="ECO:0000313" key="4">
    <source>
        <dbReference type="Proteomes" id="UP000006727"/>
    </source>
</evidence>
<evidence type="ECO:0000256" key="1">
    <source>
        <dbReference type="SAM" id="Phobius"/>
    </source>
</evidence>
<dbReference type="EnsemblPlants" id="Pp3c7_17110V3.7">
    <property type="protein sequence ID" value="Pp3c7_17110V3.7"/>
    <property type="gene ID" value="Pp3c7_17110"/>
</dbReference>
<dbReference type="EMBL" id="ABEU02000007">
    <property type="protein sequence ID" value="PNR51297.1"/>
    <property type="molecule type" value="Genomic_DNA"/>
</dbReference>
<keyword evidence="4" id="KW-1185">Reference proteome</keyword>
<dbReference type="EnsemblPlants" id="Pp3c7_17110V3.4">
    <property type="protein sequence ID" value="Pp3c7_17110V3.4"/>
    <property type="gene ID" value="Pp3c7_17110"/>
</dbReference>
<reference evidence="2 4" key="2">
    <citation type="journal article" date="2018" name="Plant J.">
        <title>The Physcomitrella patens chromosome-scale assembly reveals moss genome structure and evolution.</title>
        <authorList>
            <person name="Lang D."/>
            <person name="Ullrich K.K."/>
            <person name="Murat F."/>
            <person name="Fuchs J."/>
            <person name="Jenkins J."/>
            <person name="Haas F.B."/>
            <person name="Piednoel M."/>
            <person name="Gundlach H."/>
            <person name="Van Bel M."/>
            <person name="Meyberg R."/>
            <person name="Vives C."/>
            <person name="Morata J."/>
            <person name="Symeonidi A."/>
            <person name="Hiss M."/>
            <person name="Muchero W."/>
            <person name="Kamisugi Y."/>
            <person name="Saleh O."/>
            <person name="Blanc G."/>
            <person name="Decker E.L."/>
            <person name="van Gessel N."/>
            <person name="Grimwood J."/>
            <person name="Hayes R.D."/>
            <person name="Graham S.W."/>
            <person name="Gunter L.E."/>
            <person name="McDaniel S.F."/>
            <person name="Hoernstein S.N.W."/>
            <person name="Larsson A."/>
            <person name="Li F.W."/>
            <person name="Perroud P.F."/>
            <person name="Phillips J."/>
            <person name="Ranjan P."/>
            <person name="Rokshar D.S."/>
            <person name="Rothfels C.J."/>
            <person name="Schneider L."/>
            <person name="Shu S."/>
            <person name="Stevenson D.W."/>
            <person name="Thummler F."/>
            <person name="Tillich M."/>
            <person name="Villarreal Aguilar J.C."/>
            <person name="Widiez T."/>
            <person name="Wong G.K."/>
            <person name="Wymore A."/>
            <person name="Zhang Y."/>
            <person name="Zimmer A.D."/>
            <person name="Quatrano R.S."/>
            <person name="Mayer K.F.X."/>
            <person name="Goodstein D."/>
            <person name="Casacuberta J.M."/>
            <person name="Vandepoele K."/>
            <person name="Reski R."/>
            <person name="Cuming A.C."/>
            <person name="Tuskan G.A."/>
            <person name="Maumus F."/>
            <person name="Salse J."/>
            <person name="Schmutz J."/>
            <person name="Rensing S.A."/>
        </authorList>
    </citation>
    <scope>NUCLEOTIDE SEQUENCE [LARGE SCALE GENOMIC DNA]</scope>
    <source>
        <strain evidence="3 4">cv. Gransden 2004</strain>
    </source>
</reference>
<dbReference type="EnsemblPlants" id="Pp3c7_17110V3.6">
    <property type="protein sequence ID" value="Pp3c7_17110V3.6"/>
    <property type="gene ID" value="Pp3c7_17110"/>
</dbReference>
<sequence>MSQTPEPAGAFWGCVVIAAAVAVGALTMAYQSSKIADHMMTTMTKQGDRIANTCERMTNSSDRLAMALACHADRLATTGERIASVAETIGINVNFKND</sequence>
<dbReference type="Gramene" id="Pp3c7_17110V3.5">
    <property type="protein sequence ID" value="Pp3c7_17110V3.5"/>
    <property type="gene ID" value="Pp3c7_17110"/>
</dbReference>
<dbReference type="AlphaFoldDB" id="A0A2K1KBZ5"/>
<accession>A0A2K1KBZ5</accession>
<feature type="transmembrane region" description="Helical" evidence="1">
    <location>
        <begin position="12"/>
        <end position="30"/>
    </location>
</feature>
<name>A0A2K1KBZ5_PHYPA</name>
<dbReference type="EnsemblPlants" id="Pp3c7_17110V3.5">
    <property type="protein sequence ID" value="Pp3c7_17110V3.5"/>
    <property type="gene ID" value="Pp3c7_17110"/>
</dbReference>
<organism evidence="2">
    <name type="scientific">Physcomitrium patens</name>
    <name type="common">Spreading-leaved earth moss</name>
    <name type="synonym">Physcomitrella patens</name>
    <dbReference type="NCBI Taxonomy" id="3218"/>
    <lineage>
        <taxon>Eukaryota</taxon>
        <taxon>Viridiplantae</taxon>
        <taxon>Streptophyta</taxon>
        <taxon>Embryophyta</taxon>
        <taxon>Bryophyta</taxon>
        <taxon>Bryophytina</taxon>
        <taxon>Bryopsida</taxon>
        <taxon>Funariidae</taxon>
        <taxon>Funariales</taxon>
        <taxon>Funariaceae</taxon>
        <taxon>Physcomitrium</taxon>
    </lineage>
</organism>
<dbReference type="Gramene" id="Pp3c7_17110V3.2">
    <property type="protein sequence ID" value="Pp3c7_17110V3.2"/>
    <property type="gene ID" value="Pp3c7_17110"/>
</dbReference>
<dbReference type="Gramene" id="Pp3c7_17110V3.4">
    <property type="protein sequence ID" value="Pp3c7_17110V3.4"/>
    <property type="gene ID" value="Pp3c7_17110"/>
</dbReference>
<dbReference type="InParanoid" id="A0A2K1KBZ5"/>
<dbReference type="Proteomes" id="UP000006727">
    <property type="component" value="Chromosome 7"/>
</dbReference>
<dbReference type="Gramene" id="Pp3c7_17110V3.6">
    <property type="protein sequence ID" value="Pp3c7_17110V3.6"/>
    <property type="gene ID" value="Pp3c7_17110"/>
</dbReference>
<evidence type="ECO:0000313" key="2">
    <source>
        <dbReference type="EMBL" id="PNR51297.1"/>
    </source>
</evidence>
<proteinExistence type="predicted"/>
<gene>
    <name evidence="2" type="ORF">PHYPA_010483</name>
</gene>
<reference evidence="3" key="3">
    <citation type="submission" date="2020-12" db="UniProtKB">
        <authorList>
            <consortium name="EnsemblPlants"/>
        </authorList>
    </citation>
    <scope>IDENTIFICATION</scope>
</reference>
<dbReference type="Gramene" id="Pp3c7_17110V3.3">
    <property type="protein sequence ID" value="Pp3c7_17110V3.3"/>
    <property type="gene ID" value="Pp3c7_17110"/>
</dbReference>
<keyword evidence="1" id="KW-0812">Transmembrane</keyword>
<dbReference type="PaxDb" id="3218-PP1S2_744V6.1"/>
<dbReference type="Gramene" id="Pp3c7_17110V3.1">
    <property type="protein sequence ID" value="Pp3c7_17110V3.1"/>
    <property type="gene ID" value="Pp3c7_17110"/>
</dbReference>
<dbReference type="Gramene" id="Pp3c7_17110V3.7">
    <property type="protein sequence ID" value="Pp3c7_17110V3.7"/>
    <property type="gene ID" value="Pp3c7_17110"/>
</dbReference>
<evidence type="ECO:0000313" key="3">
    <source>
        <dbReference type="EnsemblPlants" id="Pp3c7_17110V3.1"/>
    </source>
</evidence>